<reference evidence="2 3" key="1">
    <citation type="submission" date="2020-11" db="EMBL/GenBank/DDBJ databases">
        <title>Corynebacterium sp. ZJ-599.</title>
        <authorList>
            <person name="Zhou J."/>
        </authorList>
    </citation>
    <scope>NUCLEOTIDE SEQUENCE [LARGE SCALE GENOMIC DNA]</scope>
    <source>
        <strain evidence="2 3">ZJ-599</strain>
    </source>
</reference>
<keyword evidence="2" id="KW-0238">DNA-binding</keyword>
<dbReference type="RefSeq" id="WP_165006443.1">
    <property type="nucleotide sequence ID" value="NZ_CP064954.1"/>
</dbReference>
<evidence type="ECO:0000259" key="1">
    <source>
        <dbReference type="Pfam" id="PF12728"/>
    </source>
</evidence>
<name>A0A7T0PB92_9CORY</name>
<protein>
    <submittedName>
        <fullName evidence="2">Excisionase family DNA-binding protein</fullName>
    </submittedName>
</protein>
<organism evidence="2 3">
    <name type="scientific">Corynebacterium lizhenjunii</name>
    <dbReference type="NCBI Taxonomy" id="2709394"/>
    <lineage>
        <taxon>Bacteria</taxon>
        <taxon>Bacillati</taxon>
        <taxon>Actinomycetota</taxon>
        <taxon>Actinomycetes</taxon>
        <taxon>Mycobacteriales</taxon>
        <taxon>Corynebacteriaceae</taxon>
        <taxon>Corynebacterium</taxon>
    </lineage>
</organism>
<dbReference type="GO" id="GO:0003677">
    <property type="term" value="F:DNA binding"/>
    <property type="evidence" value="ECO:0007669"/>
    <property type="project" value="UniProtKB-KW"/>
</dbReference>
<dbReference type="InterPro" id="IPR010093">
    <property type="entry name" value="SinI_DNA-bd"/>
</dbReference>
<accession>A0A7T0PB92</accession>
<evidence type="ECO:0000313" key="3">
    <source>
        <dbReference type="Proteomes" id="UP000594681"/>
    </source>
</evidence>
<dbReference type="Pfam" id="PF12728">
    <property type="entry name" value="HTH_17"/>
    <property type="match status" value="1"/>
</dbReference>
<dbReference type="Proteomes" id="UP000594681">
    <property type="component" value="Chromosome"/>
</dbReference>
<dbReference type="EMBL" id="CP064954">
    <property type="protein sequence ID" value="QPK78302.1"/>
    <property type="molecule type" value="Genomic_DNA"/>
</dbReference>
<gene>
    <name evidence="2" type="ORF">G7Y31_06845</name>
</gene>
<keyword evidence="3" id="KW-1185">Reference proteome</keyword>
<feature type="domain" description="Helix-turn-helix" evidence="1">
    <location>
        <begin position="7"/>
        <end position="47"/>
    </location>
</feature>
<sequence>MESRDSWLRVKEAASYMNIHPQTLYTLLQRGEVRSARRGRTYLIRREWCDNYLEATAA</sequence>
<dbReference type="KEGG" id="cliz:G7Y31_06845"/>
<dbReference type="InterPro" id="IPR041657">
    <property type="entry name" value="HTH_17"/>
</dbReference>
<evidence type="ECO:0000313" key="2">
    <source>
        <dbReference type="EMBL" id="QPK78302.1"/>
    </source>
</evidence>
<dbReference type="AlphaFoldDB" id="A0A7T0PB92"/>
<proteinExistence type="predicted"/>
<dbReference type="NCBIfam" id="TIGR01764">
    <property type="entry name" value="excise"/>
    <property type="match status" value="1"/>
</dbReference>